<feature type="compositionally biased region" description="Basic residues" evidence="2">
    <location>
        <begin position="29"/>
        <end position="38"/>
    </location>
</feature>
<feature type="coiled-coil region" evidence="1">
    <location>
        <begin position="102"/>
        <end position="129"/>
    </location>
</feature>
<gene>
    <name evidence="3" type="ORF">QR685DRAFT_293995</name>
</gene>
<feature type="compositionally biased region" description="Low complexity" evidence="2">
    <location>
        <begin position="629"/>
        <end position="659"/>
    </location>
</feature>
<organism evidence="3 4">
    <name type="scientific">Neurospora intermedia</name>
    <dbReference type="NCBI Taxonomy" id="5142"/>
    <lineage>
        <taxon>Eukaryota</taxon>
        <taxon>Fungi</taxon>
        <taxon>Dikarya</taxon>
        <taxon>Ascomycota</taxon>
        <taxon>Pezizomycotina</taxon>
        <taxon>Sordariomycetes</taxon>
        <taxon>Sordariomycetidae</taxon>
        <taxon>Sordariales</taxon>
        <taxon>Sordariaceae</taxon>
        <taxon>Neurospora</taxon>
    </lineage>
</organism>
<dbReference type="Proteomes" id="UP001451303">
    <property type="component" value="Unassembled WGS sequence"/>
</dbReference>
<protein>
    <recommendedName>
        <fullName evidence="5">BZIP domain-containing protein</fullName>
    </recommendedName>
</protein>
<feature type="compositionally biased region" description="Polar residues" evidence="2">
    <location>
        <begin position="209"/>
        <end position="226"/>
    </location>
</feature>
<feature type="region of interest" description="Disordered" evidence="2">
    <location>
        <begin position="570"/>
        <end position="667"/>
    </location>
</feature>
<keyword evidence="1" id="KW-0175">Coiled coil</keyword>
<dbReference type="PANTHER" id="PTHR40618:SF1">
    <property type="entry name" value="B-ZIP TRANSCRIPTION FACTOR (EUROFUNG)"/>
    <property type="match status" value="1"/>
</dbReference>
<reference evidence="3 4" key="1">
    <citation type="submission" date="2023-09" db="EMBL/GenBank/DDBJ databases">
        <title>Multi-omics analysis of a traditional fermented food reveals byproduct-associated fungal strains for waste-to-food upcycling.</title>
        <authorList>
            <consortium name="Lawrence Berkeley National Laboratory"/>
            <person name="Rekdal V.M."/>
            <person name="Villalobos-Escobedo J.M."/>
            <person name="Rodriguez-Valeron N."/>
            <person name="Garcia M.O."/>
            <person name="Vasquez D.P."/>
            <person name="Damayanti I."/>
            <person name="Sorensen P.M."/>
            <person name="Baidoo E.E."/>
            <person name="De Carvalho A.C."/>
            <person name="Riley R."/>
            <person name="Lipzen A."/>
            <person name="He G."/>
            <person name="Yan M."/>
            <person name="Haridas S."/>
            <person name="Daum C."/>
            <person name="Yoshinaga Y."/>
            <person name="Ng V."/>
            <person name="Grigoriev I.V."/>
            <person name="Munk R."/>
            <person name="Nuraida L."/>
            <person name="Wijaya C.H."/>
            <person name="Morales P.-C."/>
            <person name="Keasling J.D."/>
        </authorList>
    </citation>
    <scope>NUCLEOTIDE SEQUENCE [LARGE SCALE GENOMIC DNA]</scope>
    <source>
        <strain evidence="3 4">FGSC 2613</strain>
    </source>
</reference>
<comment type="caution">
    <text evidence="3">The sequence shown here is derived from an EMBL/GenBank/DDBJ whole genome shotgun (WGS) entry which is preliminary data.</text>
</comment>
<dbReference type="SUPFAM" id="SSF57959">
    <property type="entry name" value="Leucine zipper domain"/>
    <property type="match status" value="1"/>
</dbReference>
<feature type="region of interest" description="Disordered" evidence="2">
    <location>
        <begin position="1"/>
        <end position="91"/>
    </location>
</feature>
<keyword evidence="4" id="KW-1185">Reference proteome</keyword>
<evidence type="ECO:0008006" key="5">
    <source>
        <dbReference type="Google" id="ProtNLM"/>
    </source>
</evidence>
<name>A0ABR3DA73_NEUIN</name>
<sequence>MKSMMRYPGGDLAILGAETYPDPLAQTRARSRLTRHSRSTVASQQPEEGGPRKRPRLQEEEVGTREKDETKRARGRPRLDVSDETAADRRRTQIRLAQRAYRNRKETTIQTLEKQVENLQHVNREMSNAFMEFYDFAVASGLLDNSTQLGRQLLATKKKFITITQAGGDDIDANDHHGEGRRRGSTSTTESIGSHRRRKKSLQPEAAESQRNSPEYATEPSATESPPQLYPGLTITHEPISQSYLTTAPGTDLSVSIPTTSQAAEFLPTTTAPSIPKAFDFATIDFDLDFLTQQSLAQLHPPIPSPYSSLPTPFSYASHETTFGRRYQRFAVERAHMLVTMPNPPLDQLNRTFGFCFLFESPDMIFQRTCRAIARRAGESLYNWQYPFYHLGGAGTHNLHQSGPGGPLNSTLAPEAGLRMQLGLQVGNQGTIDVLKPHIELTAGFAMGPFPPAVNNARDNFLDKEMKMYLPGFEGTYYDCDEVEYYFHQRGVVIPPGADSYTVKIYPAQFGVGGSAGAGWGEGPGGPPGSGSGSLEELDLAYLDSLGGQNCDPPTTAAYVESLPSSMDFSSNSIISDDPPLFGYQQQQQHCTTTTNKPLSTGVPQQANDSFDFSEVSPDNNSNNIFNLSSGSSESSSRSATEHTTTTTTTTTTTSFDQPLPVPPKQPQQMWNQRMLVTIDVNQLVKELTDRAICLGRTPGIRVEEINAAFWKSLSIAVTL</sequence>
<feature type="compositionally biased region" description="Low complexity" evidence="2">
    <location>
        <begin position="570"/>
        <end position="595"/>
    </location>
</feature>
<dbReference type="Gene3D" id="1.20.5.170">
    <property type="match status" value="1"/>
</dbReference>
<feature type="region of interest" description="Disordered" evidence="2">
    <location>
        <begin position="168"/>
        <end position="234"/>
    </location>
</feature>
<accession>A0ABR3DA73</accession>
<dbReference type="EMBL" id="JAVLET010000005">
    <property type="protein sequence ID" value="KAL0469585.1"/>
    <property type="molecule type" value="Genomic_DNA"/>
</dbReference>
<dbReference type="PANTHER" id="PTHR40618">
    <property type="entry name" value="B-ZIP TRANSCRIPTION FACTOR (EUROFUNG)-RELATED"/>
    <property type="match status" value="1"/>
</dbReference>
<evidence type="ECO:0000313" key="4">
    <source>
        <dbReference type="Proteomes" id="UP001451303"/>
    </source>
</evidence>
<feature type="compositionally biased region" description="Basic and acidic residues" evidence="2">
    <location>
        <begin position="173"/>
        <end position="182"/>
    </location>
</feature>
<dbReference type="CDD" id="cd14688">
    <property type="entry name" value="bZIP_YAP"/>
    <property type="match status" value="1"/>
</dbReference>
<feature type="compositionally biased region" description="Basic and acidic residues" evidence="2">
    <location>
        <begin position="56"/>
        <end position="91"/>
    </location>
</feature>
<evidence type="ECO:0000256" key="1">
    <source>
        <dbReference type="SAM" id="Coils"/>
    </source>
</evidence>
<proteinExistence type="predicted"/>
<evidence type="ECO:0000313" key="3">
    <source>
        <dbReference type="EMBL" id="KAL0469585.1"/>
    </source>
</evidence>
<dbReference type="InterPro" id="IPR046347">
    <property type="entry name" value="bZIP_sf"/>
</dbReference>
<evidence type="ECO:0000256" key="2">
    <source>
        <dbReference type="SAM" id="MobiDB-lite"/>
    </source>
</evidence>
<feature type="compositionally biased region" description="Polar residues" evidence="2">
    <location>
        <begin position="596"/>
        <end position="628"/>
    </location>
</feature>